<evidence type="ECO:0000313" key="3">
    <source>
        <dbReference type="WBParaSite" id="SMUV_0000166201-mRNA-1"/>
    </source>
</evidence>
<name>A0A0N5ABY6_9BILA</name>
<organism evidence="2 3">
    <name type="scientific">Syphacia muris</name>
    <dbReference type="NCBI Taxonomy" id="451379"/>
    <lineage>
        <taxon>Eukaryota</taxon>
        <taxon>Metazoa</taxon>
        <taxon>Ecdysozoa</taxon>
        <taxon>Nematoda</taxon>
        <taxon>Chromadorea</taxon>
        <taxon>Rhabditida</taxon>
        <taxon>Spirurina</taxon>
        <taxon>Oxyuridomorpha</taxon>
        <taxon>Oxyuroidea</taxon>
        <taxon>Oxyuridae</taxon>
        <taxon>Syphacia</taxon>
    </lineage>
</organism>
<reference evidence="3" key="1">
    <citation type="submission" date="2017-02" db="UniProtKB">
        <authorList>
            <consortium name="WormBaseParasite"/>
        </authorList>
    </citation>
    <scope>IDENTIFICATION</scope>
</reference>
<dbReference type="WBParaSite" id="SMUV_0000166201-mRNA-1">
    <property type="protein sequence ID" value="SMUV_0000166201-mRNA-1"/>
    <property type="gene ID" value="SMUV_0000166201"/>
</dbReference>
<keyword evidence="1" id="KW-0812">Transmembrane</keyword>
<sequence length="121" mass="13978">MVVTSAVLQTGVVIVNLFLIISALEVSGPKTDSKRARNPYSWLEEKRGGFRSEVPNKFDLTAPALPEEYDTLLENTFEIPKRARNPYSWMNDLEKRSRNPYSWMNFGSKRAPMNPYSWQYA</sequence>
<keyword evidence="1" id="KW-1133">Transmembrane helix</keyword>
<keyword evidence="1" id="KW-0472">Membrane</keyword>
<dbReference type="Proteomes" id="UP000046393">
    <property type="component" value="Unplaced"/>
</dbReference>
<proteinExistence type="predicted"/>
<dbReference type="AlphaFoldDB" id="A0A0N5ABY6"/>
<evidence type="ECO:0000313" key="2">
    <source>
        <dbReference type="Proteomes" id="UP000046393"/>
    </source>
</evidence>
<keyword evidence="2" id="KW-1185">Reference proteome</keyword>
<protein>
    <submittedName>
        <fullName evidence="3">Cardio acceleratory peptide 2b</fullName>
    </submittedName>
</protein>
<accession>A0A0N5ABY6</accession>
<evidence type="ECO:0000256" key="1">
    <source>
        <dbReference type="SAM" id="Phobius"/>
    </source>
</evidence>
<feature type="transmembrane region" description="Helical" evidence="1">
    <location>
        <begin position="6"/>
        <end position="27"/>
    </location>
</feature>